<accession>A0A383R7Q9</accession>
<name>A0A383R7Q9_PAEAL</name>
<dbReference type="Gene3D" id="3.40.50.1240">
    <property type="entry name" value="Phosphoglycerate mutase-like"/>
    <property type="match status" value="1"/>
</dbReference>
<protein>
    <submittedName>
        <fullName evidence="1">Phosphoglycerate mutase</fullName>
    </submittedName>
</protein>
<dbReference type="InterPro" id="IPR013078">
    <property type="entry name" value="His_Pase_superF_clade-1"/>
</dbReference>
<evidence type="ECO:0000313" key="2">
    <source>
        <dbReference type="Proteomes" id="UP000304148"/>
    </source>
</evidence>
<dbReference type="RefSeq" id="WP_138185155.1">
    <property type="nucleotide sequence ID" value="NZ_LS992241.1"/>
</dbReference>
<dbReference type="Pfam" id="PF00300">
    <property type="entry name" value="His_Phos_1"/>
    <property type="match status" value="1"/>
</dbReference>
<dbReference type="PANTHER" id="PTHR48100">
    <property type="entry name" value="BROAD-SPECIFICITY PHOSPHATASE YOR283W-RELATED"/>
    <property type="match status" value="1"/>
</dbReference>
<reference evidence="2" key="1">
    <citation type="submission" date="2018-08" db="EMBL/GenBank/DDBJ databases">
        <authorList>
            <person name="Chevrot R."/>
        </authorList>
    </citation>
    <scope>NUCLEOTIDE SEQUENCE [LARGE SCALE GENOMIC DNA]</scope>
</reference>
<organism evidence="1 2">
    <name type="scientific">Paenibacillus alvei</name>
    <name type="common">Bacillus alvei</name>
    <dbReference type="NCBI Taxonomy" id="44250"/>
    <lineage>
        <taxon>Bacteria</taxon>
        <taxon>Bacillati</taxon>
        <taxon>Bacillota</taxon>
        <taxon>Bacilli</taxon>
        <taxon>Bacillales</taxon>
        <taxon>Paenibacillaceae</taxon>
        <taxon>Paenibacillus</taxon>
    </lineage>
</organism>
<dbReference type="SUPFAM" id="SSF53254">
    <property type="entry name" value="Phosphoglycerate mutase-like"/>
    <property type="match status" value="1"/>
</dbReference>
<gene>
    <name evidence="1" type="ORF">PBLR_11412</name>
</gene>
<proteinExistence type="predicted"/>
<dbReference type="Proteomes" id="UP000304148">
    <property type="component" value="Chromosome"/>
</dbReference>
<dbReference type="EMBL" id="LS992241">
    <property type="protein sequence ID" value="SYX82990.1"/>
    <property type="molecule type" value="Genomic_DNA"/>
</dbReference>
<dbReference type="GO" id="GO:0016791">
    <property type="term" value="F:phosphatase activity"/>
    <property type="evidence" value="ECO:0007669"/>
    <property type="project" value="TreeGrafter"/>
</dbReference>
<dbReference type="PANTHER" id="PTHR48100:SF59">
    <property type="entry name" value="ADENOSYLCOBALAMIN_ALPHA-RIBAZOLE PHOSPHATASE"/>
    <property type="match status" value="1"/>
</dbReference>
<dbReference type="AlphaFoldDB" id="A0A383R7Q9"/>
<dbReference type="SMART" id="SM00855">
    <property type="entry name" value="PGAM"/>
    <property type="match status" value="1"/>
</dbReference>
<dbReference type="CDD" id="cd07067">
    <property type="entry name" value="HP_PGM_like"/>
    <property type="match status" value="1"/>
</dbReference>
<dbReference type="InterPro" id="IPR050275">
    <property type="entry name" value="PGM_Phosphatase"/>
</dbReference>
<sequence>MEEVITTIYMVRHGESPKTEGNERTRGLTEKGKEDARIVADILQEEGIDTFVSSPYSRAILTLEGLAKSQGKEIHVFEDLREMVFVPGDRIVANDELYPVVRRMFADAAYSLPGGETIAVCQERAMRVLQQIVRTHRGKKIAIGTHGAIMTLMMGGFDSRYDVDFLFQTSKPDIYRMELNEKNECIGVQRMWKVAAR</sequence>
<dbReference type="GO" id="GO:0005737">
    <property type="term" value="C:cytoplasm"/>
    <property type="evidence" value="ECO:0007669"/>
    <property type="project" value="TreeGrafter"/>
</dbReference>
<evidence type="ECO:0000313" key="1">
    <source>
        <dbReference type="EMBL" id="SYX82990.1"/>
    </source>
</evidence>
<dbReference type="InterPro" id="IPR029033">
    <property type="entry name" value="His_PPase_superfam"/>
</dbReference>